<dbReference type="AlphaFoldDB" id="A0A544XY97"/>
<name>A0A544XY97_9ACTN</name>
<evidence type="ECO:0000313" key="1">
    <source>
        <dbReference type="EMBL" id="TQS09392.1"/>
    </source>
</evidence>
<organism evidence="1 2">
    <name type="scientific">Microbispora hainanensis</name>
    <dbReference type="NCBI Taxonomy" id="568844"/>
    <lineage>
        <taxon>Bacteria</taxon>
        <taxon>Bacillati</taxon>
        <taxon>Actinomycetota</taxon>
        <taxon>Actinomycetes</taxon>
        <taxon>Streptosporangiales</taxon>
        <taxon>Streptosporangiaceae</taxon>
        <taxon>Microbispora</taxon>
    </lineage>
</organism>
<gene>
    <name evidence="1" type="ORF">FLX08_38525</name>
</gene>
<dbReference type="RefSeq" id="WP_142625201.1">
    <property type="nucleotide sequence ID" value="NZ_VIRM01000087.1"/>
</dbReference>
<comment type="caution">
    <text evidence="1">The sequence shown here is derived from an EMBL/GenBank/DDBJ whole genome shotgun (WGS) entry which is preliminary data.</text>
</comment>
<protein>
    <submittedName>
        <fullName evidence="1">Uncharacterized protein</fullName>
    </submittedName>
</protein>
<accession>A0A544XY97</accession>
<evidence type="ECO:0000313" key="2">
    <source>
        <dbReference type="Proteomes" id="UP000316541"/>
    </source>
</evidence>
<dbReference type="Proteomes" id="UP000316541">
    <property type="component" value="Unassembled WGS sequence"/>
</dbReference>
<sequence length="119" mass="13194">MATRWLDPIASPSLPPEVPLTAERAAGLLSAELSIGHGIATDVHAGHGVAFLSVWVDLLVWTNGRWFRWSTGRRSASGRLVFAFAPAHDIVTTARRVALLREELRRTHPYPRYIEDGRA</sequence>
<dbReference type="EMBL" id="VIRM01000087">
    <property type="protein sequence ID" value="TQS09392.1"/>
    <property type="molecule type" value="Genomic_DNA"/>
</dbReference>
<reference evidence="1 2" key="1">
    <citation type="submission" date="2019-07" db="EMBL/GenBank/DDBJ databases">
        <title>Microbispora hainanensis DSM 45428.</title>
        <authorList>
            <person name="Thawai C."/>
        </authorList>
    </citation>
    <scope>NUCLEOTIDE SEQUENCE [LARGE SCALE GENOMIC DNA]</scope>
    <source>
        <strain evidence="1 2">DSM 45428</strain>
    </source>
</reference>
<proteinExistence type="predicted"/>